<accession>A0A7X8XYW3</accession>
<organism evidence="7 8">
    <name type="scientific">Flammeovirga agarivorans</name>
    <dbReference type="NCBI Taxonomy" id="2726742"/>
    <lineage>
        <taxon>Bacteria</taxon>
        <taxon>Pseudomonadati</taxon>
        <taxon>Bacteroidota</taxon>
        <taxon>Cytophagia</taxon>
        <taxon>Cytophagales</taxon>
        <taxon>Flammeovirgaceae</taxon>
        <taxon>Flammeovirga</taxon>
    </lineage>
</organism>
<dbReference type="GO" id="GO:0016209">
    <property type="term" value="F:antioxidant activity"/>
    <property type="evidence" value="ECO:0007669"/>
    <property type="project" value="InterPro"/>
</dbReference>
<dbReference type="GO" id="GO:0017004">
    <property type="term" value="P:cytochrome complex assembly"/>
    <property type="evidence" value="ECO:0007669"/>
    <property type="project" value="UniProtKB-KW"/>
</dbReference>
<comment type="caution">
    <text evidence="7">The sequence shown here is derived from an EMBL/GenBank/DDBJ whole genome shotgun (WGS) entry which is preliminary data.</text>
</comment>
<keyword evidence="5" id="KW-0732">Signal</keyword>
<keyword evidence="2" id="KW-0201">Cytochrome c-type biogenesis</keyword>
<evidence type="ECO:0000313" key="7">
    <source>
        <dbReference type="EMBL" id="NLR94400.1"/>
    </source>
</evidence>
<sequence>MKFIYLQLVWLGLLFFSLISNAQESEHMTEAFQKMKGDVVIQYRKVFDHDISNLKKNDPNFTSERVVYFNRKKLVSKLTYVNPKSDYLESLTYVDFKREQVYYLKRYRQTKSGAGYYQSFSEDEKLKPATLIEGESKEIAGYNCKKYEVIIKGEKKYLYTTEKFGLKNVQNFDIDRIEFFMELPKYSKRYGHYKLVAEKVIFTTLDNAAYNIEDYYVISKEEFKKKEQESKDRAAQIKDKAKNDFLGNKAPDIRCSTTDFDKVKTKDYRGKVIVYNFWFSTCKSCIMEVPKLNELYNKYKDNPDVIFLALSLDPAYKIEKFNRKYNFQYPQVEEARELAHKFEVALYPTNIVIDKDGNYINYTIGYKKDIVDRLSYSIDKALAKEYIPPVDDEKPDKNKGKKKKKSL</sequence>
<evidence type="ECO:0000256" key="1">
    <source>
        <dbReference type="ARBA" id="ARBA00004196"/>
    </source>
</evidence>
<comment type="subcellular location">
    <subcellularLocation>
        <location evidence="1">Cell envelope</location>
    </subcellularLocation>
</comment>
<dbReference type="Gene3D" id="3.40.30.10">
    <property type="entry name" value="Glutaredoxin"/>
    <property type="match status" value="1"/>
</dbReference>
<gene>
    <name evidence="7" type="ORF">HGP29_24565</name>
</gene>
<dbReference type="EMBL" id="JABAIL010000012">
    <property type="protein sequence ID" value="NLR94400.1"/>
    <property type="molecule type" value="Genomic_DNA"/>
</dbReference>
<keyword evidence="8" id="KW-1185">Reference proteome</keyword>
<evidence type="ECO:0000256" key="4">
    <source>
        <dbReference type="ARBA" id="ARBA00023284"/>
    </source>
</evidence>
<dbReference type="AlphaFoldDB" id="A0A7X8XYW3"/>
<dbReference type="GO" id="GO:0016491">
    <property type="term" value="F:oxidoreductase activity"/>
    <property type="evidence" value="ECO:0007669"/>
    <property type="project" value="InterPro"/>
</dbReference>
<evidence type="ECO:0000256" key="5">
    <source>
        <dbReference type="SAM" id="SignalP"/>
    </source>
</evidence>
<evidence type="ECO:0000256" key="2">
    <source>
        <dbReference type="ARBA" id="ARBA00022748"/>
    </source>
</evidence>
<evidence type="ECO:0000259" key="6">
    <source>
        <dbReference type="PROSITE" id="PS51352"/>
    </source>
</evidence>
<dbReference type="PROSITE" id="PS51352">
    <property type="entry name" value="THIOREDOXIN_2"/>
    <property type="match status" value="1"/>
</dbReference>
<dbReference type="PANTHER" id="PTHR42852:SF6">
    <property type="entry name" value="THIOL:DISULFIDE INTERCHANGE PROTEIN DSBE"/>
    <property type="match status" value="1"/>
</dbReference>
<dbReference type="RefSeq" id="WP_168885112.1">
    <property type="nucleotide sequence ID" value="NZ_JABAIL010000012.1"/>
</dbReference>
<reference evidence="7 8" key="1">
    <citation type="submission" date="2020-04" db="EMBL/GenBank/DDBJ databases">
        <title>Flammeovirga sp. SR4, a novel species isolated from seawater.</title>
        <authorList>
            <person name="Wang X."/>
        </authorList>
    </citation>
    <scope>NUCLEOTIDE SEQUENCE [LARGE SCALE GENOMIC DNA]</scope>
    <source>
        <strain evidence="7 8">SR4</strain>
    </source>
</reference>
<evidence type="ECO:0000313" key="8">
    <source>
        <dbReference type="Proteomes" id="UP000585050"/>
    </source>
</evidence>
<keyword evidence="3" id="KW-1015">Disulfide bond</keyword>
<dbReference type="InterPro" id="IPR000866">
    <property type="entry name" value="AhpC/TSA"/>
</dbReference>
<dbReference type="GO" id="GO:0030313">
    <property type="term" value="C:cell envelope"/>
    <property type="evidence" value="ECO:0007669"/>
    <property type="project" value="UniProtKB-SubCell"/>
</dbReference>
<dbReference type="Proteomes" id="UP000585050">
    <property type="component" value="Unassembled WGS sequence"/>
</dbReference>
<name>A0A7X8XYW3_9BACT</name>
<dbReference type="InterPro" id="IPR036249">
    <property type="entry name" value="Thioredoxin-like_sf"/>
</dbReference>
<feature type="signal peptide" evidence="5">
    <location>
        <begin position="1"/>
        <end position="22"/>
    </location>
</feature>
<dbReference type="PANTHER" id="PTHR42852">
    <property type="entry name" value="THIOL:DISULFIDE INTERCHANGE PROTEIN DSBE"/>
    <property type="match status" value="1"/>
</dbReference>
<dbReference type="CDD" id="cd02966">
    <property type="entry name" value="TlpA_like_family"/>
    <property type="match status" value="1"/>
</dbReference>
<feature type="domain" description="Thioredoxin" evidence="6">
    <location>
        <begin position="244"/>
        <end position="383"/>
    </location>
</feature>
<dbReference type="InterPro" id="IPR013766">
    <property type="entry name" value="Thioredoxin_domain"/>
</dbReference>
<dbReference type="SUPFAM" id="SSF52833">
    <property type="entry name" value="Thioredoxin-like"/>
    <property type="match status" value="1"/>
</dbReference>
<dbReference type="Pfam" id="PF00578">
    <property type="entry name" value="AhpC-TSA"/>
    <property type="match status" value="1"/>
</dbReference>
<keyword evidence="4" id="KW-0676">Redox-active center</keyword>
<feature type="chain" id="PRO_5031536389" evidence="5">
    <location>
        <begin position="23"/>
        <end position="407"/>
    </location>
</feature>
<proteinExistence type="predicted"/>
<protein>
    <submittedName>
        <fullName evidence="7">TlpA family protein disulfide reductase</fullName>
    </submittedName>
</protein>
<dbReference type="InterPro" id="IPR050553">
    <property type="entry name" value="Thioredoxin_ResA/DsbE_sf"/>
</dbReference>
<evidence type="ECO:0000256" key="3">
    <source>
        <dbReference type="ARBA" id="ARBA00023157"/>
    </source>
</evidence>